<feature type="compositionally biased region" description="Polar residues" evidence="9">
    <location>
        <begin position="227"/>
        <end position="245"/>
    </location>
</feature>
<dbReference type="GO" id="GO:0005886">
    <property type="term" value="C:plasma membrane"/>
    <property type="evidence" value="ECO:0007669"/>
    <property type="project" value="UniProtKB-SubCell"/>
</dbReference>
<keyword evidence="4 10" id="KW-1133">Transmembrane helix</keyword>
<keyword evidence="6 10" id="KW-0472">Membrane</keyword>
<protein>
    <recommendedName>
        <fullName evidence="11">G-protein coupled receptors family 1 profile domain-containing protein</fullName>
    </recommendedName>
</protein>
<dbReference type="InParanoid" id="A0A7M7ND90"/>
<proteinExistence type="predicted"/>
<dbReference type="OrthoDB" id="10044919at2759"/>
<evidence type="ECO:0000256" key="8">
    <source>
        <dbReference type="ARBA" id="ARBA00023224"/>
    </source>
</evidence>
<dbReference type="KEGG" id="spu:115921584"/>
<dbReference type="Pfam" id="PF00001">
    <property type="entry name" value="7tm_1"/>
    <property type="match status" value="1"/>
</dbReference>
<dbReference type="GO" id="GO:0007186">
    <property type="term" value="P:G protein-coupled receptor signaling pathway"/>
    <property type="evidence" value="ECO:0000318"/>
    <property type="project" value="GO_Central"/>
</dbReference>
<accession>A0A7M7ND90</accession>
<keyword evidence="7" id="KW-0675">Receptor</keyword>
<feature type="transmembrane region" description="Helical" evidence="10">
    <location>
        <begin position="133"/>
        <end position="155"/>
    </location>
</feature>
<keyword evidence="2" id="KW-1003">Cell membrane</keyword>
<sequence>MSEVYHNQTDDVSYGGRIVISIYFLLVSVCGIIGNLIILIVLFKIPKMRTHTNIFIGSLAVSDISTCSVLPFLVAGILSKTGWPMPNWTCILTTIYRFVSQGSGTWNLVVIAINRVVLVTMSTRVYRKLYNPWTMTVNIAFVWLFPLALVVIPYLTGAIDIGFDSGPNICSDTDLDRNGNPTNLYQLIQGTAFSCIPLCLVFICYVRIYVFVRSHVRRQEKTNPSMISKMSLRTASQDPSSSTSDQKADSDTHTRTKKQKVCIP</sequence>
<evidence type="ECO:0000256" key="5">
    <source>
        <dbReference type="ARBA" id="ARBA00023040"/>
    </source>
</evidence>
<keyword evidence="3 10" id="KW-0812">Transmembrane</keyword>
<comment type="subcellular location">
    <subcellularLocation>
        <location evidence="1">Cell membrane</location>
        <topology evidence="1">Multi-pass membrane protein</topology>
    </subcellularLocation>
</comment>
<feature type="region of interest" description="Disordered" evidence="9">
    <location>
        <begin position="227"/>
        <end position="264"/>
    </location>
</feature>
<evidence type="ECO:0000256" key="4">
    <source>
        <dbReference type="ARBA" id="ARBA00022989"/>
    </source>
</evidence>
<organism evidence="12 13">
    <name type="scientific">Strongylocentrotus purpuratus</name>
    <name type="common">Purple sea urchin</name>
    <dbReference type="NCBI Taxonomy" id="7668"/>
    <lineage>
        <taxon>Eukaryota</taxon>
        <taxon>Metazoa</taxon>
        <taxon>Echinodermata</taxon>
        <taxon>Eleutherozoa</taxon>
        <taxon>Echinozoa</taxon>
        <taxon>Echinoidea</taxon>
        <taxon>Euechinoidea</taxon>
        <taxon>Echinacea</taxon>
        <taxon>Camarodonta</taxon>
        <taxon>Echinidea</taxon>
        <taxon>Strongylocentrotidae</taxon>
        <taxon>Strongylocentrotus</taxon>
    </lineage>
</organism>
<keyword evidence="13" id="KW-1185">Reference proteome</keyword>
<dbReference type="GO" id="GO:0004930">
    <property type="term" value="F:G protein-coupled receptor activity"/>
    <property type="evidence" value="ECO:0007669"/>
    <property type="project" value="UniProtKB-KW"/>
</dbReference>
<evidence type="ECO:0000313" key="13">
    <source>
        <dbReference type="Proteomes" id="UP000007110"/>
    </source>
</evidence>
<evidence type="ECO:0000256" key="7">
    <source>
        <dbReference type="ARBA" id="ARBA00023170"/>
    </source>
</evidence>
<name>A0A7M7ND90_STRPU</name>
<dbReference type="RefSeq" id="XP_030835030.1">
    <property type="nucleotide sequence ID" value="XM_030979170.1"/>
</dbReference>
<dbReference type="PROSITE" id="PS50262">
    <property type="entry name" value="G_PROTEIN_RECEP_F1_2"/>
    <property type="match status" value="1"/>
</dbReference>
<feature type="transmembrane region" description="Helical" evidence="10">
    <location>
        <begin position="20"/>
        <end position="42"/>
    </location>
</feature>
<evidence type="ECO:0000259" key="11">
    <source>
        <dbReference type="PROSITE" id="PS50262"/>
    </source>
</evidence>
<dbReference type="InterPro" id="IPR000276">
    <property type="entry name" value="GPCR_Rhodpsn"/>
</dbReference>
<evidence type="ECO:0000256" key="9">
    <source>
        <dbReference type="SAM" id="MobiDB-lite"/>
    </source>
</evidence>
<dbReference type="Proteomes" id="UP000007110">
    <property type="component" value="Unassembled WGS sequence"/>
</dbReference>
<evidence type="ECO:0000313" key="12">
    <source>
        <dbReference type="EnsemblMetazoa" id="XP_030835030"/>
    </source>
</evidence>
<dbReference type="CDD" id="cd00637">
    <property type="entry name" value="7tm_classA_rhodopsin-like"/>
    <property type="match status" value="1"/>
</dbReference>
<feature type="transmembrane region" description="Helical" evidence="10">
    <location>
        <begin position="187"/>
        <end position="212"/>
    </location>
</feature>
<dbReference type="EnsemblMetazoa" id="XM_030979170">
    <property type="protein sequence ID" value="XP_030835030"/>
    <property type="gene ID" value="LOC115921584"/>
</dbReference>
<dbReference type="AlphaFoldDB" id="A0A7M7ND90"/>
<reference evidence="12" key="2">
    <citation type="submission" date="2021-01" db="UniProtKB">
        <authorList>
            <consortium name="EnsemblMetazoa"/>
        </authorList>
    </citation>
    <scope>IDENTIFICATION</scope>
</reference>
<dbReference type="GeneID" id="115921584"/>
<reference evidence="13" key="1">
    <citation type="submission" date="2015-02" db="EMBL/GenBank/DDBJ databases">
        <title>Genome sequencing for Strongylocentrotus purpuratus.</title>
        <authorList>
            <person name="Murali S."/>
            <person name="Liu Y."/>
            <person name="Vee V."/>
            <person name="English A."/>
            <person name="Wang M."/>
            <person name="Skinner E."/>
            <person name="Han Y."/>
            <person name="Muzny D.M."/>
            <person name="Worley K.C."/>
            <person name="Gibbs R.A."/>
        </authorList>
    </citation>
    <scope>NUCLEOTIDE SEQUENCE</scope>
</reference>
<feature type="transmembrane region" description="Helical" evidence="10">
    <location>
        <begin position="106"/>
        <end position="126"/>
    </location>
</feature>
<evidence type="ECO:0000256" key="3">
    <source>
        <dbReference type="ARBA" id="ARBA00022692"/>
    </source>
</evidence>
<keyword evidence="8" id="KW-0807">Transducer</keyword>
<dbReference type="Gene3D" id="1.20.1070.10">
    <property type="entry name" value="Rhodopsin 7-helix transmembrane proteins"/>
    <property type="match status" value="1"/>
</dbReference>
<dbReference type="OMA" id="WIFAILD"/>
<evidence type="ECO:0000256" key="2">
    <source>
        <dbReference type="ARBA" id="ARBA00022475"/>
    </source>
</evidence>
<feature type="domain" description="G-protein coupled receptors family 1 profile" evidence="11">
    <location>
        <begin position="34"/>
        <end position="264"/>
    </location>
</feature>
<evidence type="ECO:0000256" key="6">
    <source>
        <dbReference type="ARBA" id="ARBA00023136"/>
    </source>
</evidence>
<feature type="compositionally biased region" description="Basic residues" evidence="9">
    <location>
        <begin position="255"/>
        <end position="264"/>
    </location>
</feature>
<dbReference type="PRINTS" id="PR00237">
    <property type="entry name" value="GPCRRHODOPSN"/>
</dbReference>
<keyword evidence="5" id="KW-0297">G-protein coupled receptor</keyword>
<evidence type="ECO:0000256" key="10">
    <source>
        <dbReference type="SAM" id="Phobius"/>
    </source>
</evidence>
<feature type="transmembrane region" description="Helical" evidence="10">
    <location>
        <begin position="54"/>
        <end position="78"/>
    </location>
</feature>
<dbReference type="InterPro" id="IPR017452">
    <property type="entry name" value="GPCR_Rhodpsn_7TM"/>
</dbReference>
<dbReference type="PANTHER" id="PTHR24228">
    <property type="entry name" value="B2 BRADYKININ RECEPTOR/ANGIOTENSIN II RECEPTOR"/>
    <property type="match status" value="1"/>
</dbReference>
<evidence type="ECO:0000256" key="1">
    <source>
        <dbReference type="ARBA" id="ARBA00004651"/>
    </source>
</evidence>
<dbReference type="SUPFAM" id="SSF81321">
    <property type="entry name" value="Family A G protein-coupled receptor-like"/>
    <property type="match status" value="1"/>
</dbReference>
<dbReference type="PANTHER" id="PTHR24228:SF72">
    <property type="entry name" value="G-PROTEIN COUPLED RECEPTORS FAMILY 1 PROFILE DOMAIN-CONTAINING PROTEIN"/>
    <property type="match status" value="1"/>
</dbReference>